<keyword evidence="1" id="KW-0472">Membrane</keyword>
<dbReference type="EMBL" id="HG792016">
    <property type="protein sequence ID" value="CDM32730.1"/>
    <property type="molecule type" value="Genomic_DNA"/>
</dbReference>
<keyword evidence="3" id="KW-1185">Reference proteome</keyword>
<dbReference type="Proteomes" id="UP000030686">
    <property type="component" value="Unassembled WGS sequence"/>
</dbReference>
<sequence>MDTLDYRNLCNCAIGIIIGTLRFSYFIIYLLIGLQRLVYMKRHVILSIVRFIPGLLSR</sequence>
<name>W6Q8L7_PENRF</name>
<keyword evidence="1" id="KW-0812">Transmembrane</keyword>
<gene>
    <name evidence="2" type="ORF">PROQFM164_S02g002881</name>
</gene>
<dbReference type="AlphaFoldDB" id="W6Q8L7"/>
<keyword evidence="1" id="KW-1133">Transmembrane helix</keyword>
<evidence type="ECO:0000256" key="1">
    <source>
        <dbReference type="SAM" id="Phobius"/>
    </source>
</evidence>
<evidence type="ECO:0000313" key="2">
    <source>
        <dbReference type="EMBL" id="CDM32730.1"/>
    </source>
</evidence>
<protein>
    <submittedName>
        <fullName evidence="2">Genomic scaffold, ProqFM164S02</fullName>
    </submittedName>
</protein>
<organism evidence="2 3">
    <name type="scientific">Penicillium roqueforti (strain FM164)</name>
    <dbReference type="NCBI Taxonomy" id="1365484"/>
    <lineage>
        <taxon>Eukaryota</taxon>
        <taxon>Fungi</taxon>
        <taxon>Dikarya</taxon>
        <taxon>Ascomycota</taxon>
        <taxon>Pezizomycotina</taxon>
        <taxon>Eurotiomycetes</taxon>
        <taxon>Eurotiomycetidae</taxon>
        <taxon>Eurotiales</taxon>
        <taxon>Aspergillaceae</taxon>
        <taxon>Penicillium</taxon>
    </lineage>
</organism>
<proteinExistence type="predicted"/>
<feature type="transmembrane region" description="Helical" evidence="1">
    <location>
        <begin position="6"/>
        <end position="32"/>
    </location>
</feature>
<evidence type="ECO:0000313" key="3">
    <source>
        <dbReference type="Proteomes" id="UP000030686"/>
    </source>
</evidence>
<reference evidence="2" key="1">
    <citation type="journal article" date="2014" name="Nat. Commun.">
        <title>Multiple recent horizontal transfers of a large genomic region in cheese making fungi.</title>
        <authorList>
            <person name="Cheeseman K."/>
            <person name="Ropars J."/>
            <person name="Renault P."/>
            <person name="Dupont J."/>
            <person name="Gouzy J."/>
            <person name="Branca A."/>
            <person name="Abraham A.L."/>
            <person name="Ceppi M."/>
            <person name="Conseiller E."/>
            <person name="Debuchy R."/>
            <person name="Malagnac F."/>
            <person name="Goarin A."/>
            <person name="Silar P."/>
            <person name="Lacoste S."/>
            <person name="Sallet E."/>
            <person name="Bensimon A."/>
            <person name="Giraud T."/>
            <person name="Brygoo Y."/>
        </authorList>
    </citation>
    <scope>NUCLEOTIDE SEQUENCE [LARGE SCALE GENOMIC DNA]</scope>
    <source>
        <strain evidence="2">FM164</strain>
    </source>
</reference>
<accession>W6Q8L7</accession>